<evidence type="ECO:0000313" key="3">
    <source>
        <dbReference type="EMBL" id="PWA40727.1"/>
    </source>
</evidence>
<comment type="caution">
    <text evidence="3">The sequence shown here is derived from an EMBL/GenBank/DDBJ whole genome shotgun (WGS) entry which is preliminary data.</text>
</comment>
<dbReference type="EMBL" id="PKPP01013581">
    <property type="protein sequence ID" value="PWA40727.1"/>
    <property type="molecule type" value="Genomic_DNA"/>
</dbReference>
<dbReference type="InterPro" id="IPR033389">
    <property type="entry name" value="AUX/IAA_dom"/>
</dbReference>
<protein>
    <recommendedName>
        <fullName evidence="1">Auxin-responsive protein</fullName>
    </recommendedName>
</protein>
<keyword evidence="1" id="KW-0678">Repressor</keyword>
<keyword evidence="1" id="KW-0804">Transcription</keyword>
<proteinExistence type="inferred from homology"/>
<comment type="function">
    <text evidence="1">Aux/IAA proteins are short-lived transcriptional factors that function as repressors of early auxin response genes at low auxin concentrations.</text>
</comment>
<keyword evidence="1" id="KW-0539">Nucleus</keyword>
<dbReference type="GO" id="GO:0005634">
    <property type="term" value="C:nucleus"/>
    <property type="evidence" value="ECO:0007669"/>
    <property type="project" value="UniProtKB-SubCell"/>
</dbReference>
<reference evidence="3 4" key="1">
    <citation type="journal article" date="2018" name="Mol. Plant">
        <title>The genome of Artemisia annua provides insight into the evolution of Asteraceae family and artemisinin biosynthesis.</title>
        <authorList>
            <person name="Shen Q."/>
            <person name="Zhang L."/>
            <person name="Liao Z."/>
            <person name="Wang S."/>
            <person name="Yan T."/>
            <person name="Shi P."/>
            <person name="Liu M."/>
            <person name="Fu X."/>
            <person name="Pan Q."/>
            <person name="Wang Y."/>
            <person name="Lv Z."/>
            <person name="Lu X."/>
            <person name="Zhang F."/>
            <person name="Jiang W."/>
            <person name="Ma Y."/>
            <person name="Chen M."/>
            <person name="Hao X."/>
            <person name="Li L."/>
            <person name="Tang Y."/>
            <person name="Lv G."/>
            <person name="Zhou Y."/>
            <person name="Sun X."/>
            <person name="Brodelius P.E."/>
            <person name="Rose J.K.C."/>
            <person name="Tang K."/>
        </authorList>
    </citation>
    <scope>NUCLEOTIDE SEQUENCE [LARGE SCALE GENOMIC DNA]</scope>
    <source>
        <strain evidence="4">cv. Huhao1</strain>
        <tissue evidence="3">Leaf</tissue>
    </source>
</reference>
<sequence>MGSKVCRLGGGGAGGIPAGSLLIVSYVKDTTHADNDETSSATQSQLVRWPPMRNYRKNNIQAKKAESASGMYILIPIG</sequence>
<accession>A0A2U1KVF7</accession>
<dbReference type="AlphaFoldDB" id="A0A2U1KVF7"/>
<name>A0A2U1KVF7_ARTAN</name>
<gene>
    <name evidence="3" type="ORF">CTI12_AA560240</name>
</gene>
<comment type="subcellular location">
    <subcellularLocation>
        <location evidence="1">Nucleus</location>
    </subcellularLocation>
</comment>
<evidence type="ECO:0000259" key="2">
    <source>
        <dbReference type="Pfam" id="PF02309"/>
    </source>
</evidence>
<comment type="subunit">
    <text evidence="1">Homodimers and heterodimers.</text>
</comment>
<dbReference type="GO" id="GO:0009734">
    <property type="term" value="P:auxin-activated signaling pathway"/>
    <property type="evidence" value="ECO:0007669"/>
    <property type="project" value="UniProtKB-UniRule"/>
</dbReference>
<dbReference type="Proteomes" id="UP000245207">
    <property type="component" value="Unassembled WGS sequence"/>
</dbReference>
<keyword evidence="1" id="KW-0927">Auxin signaling pathway</keyword>
<keyword evidence="1" id="KW-0805">Transcription regulation</keyword>
<keyword evidence="4" id="KW-1185">Reference proteome</keyword>
<evidence type="ECO:0000313" key="4">
    <source>
        <dbReference type="Proteomes" id="UP000245207"/>
    </source>
</evidence>
<comment type="similarity">
    <text evidence="1">Belongs to the Aux/IAA family.</text>
</comment>
<evidence type="ECO:0000256" key="1">
    <source>
        <dbReference type="RuleBase" id="RU004549"/>
    </source>
</evidence>
<organism evidence="3 4">
    <name type="scientific">Artemisia annua</name>
    <name type="common">Sweet wormwood</name>
    <dbReference type="NCBI Taxonomy" id="35608"/>
    <lineage>
        <taxon>Eukaryota</taxon>
        <taxon>Viridiplantae</taxon>
        <taxon>Streptophyta</taxon>
        <taxon>Embryophyta</taxon>
        <taxon>Tracheophyta</taxon>
        <taxon>Spermatophyta</taxon>
        <taxon>Magnoliopsida</taxon>
        <taxon>eudicotyledons</taxon>
        <taxon>Gunneridae</taxon>
        <taxon>Pentapetalae</taxon>
        <taxon>asterids</taxon>
        <taxon>campanulids</taxon>
        <taxon>Asterales</taxon>
        <taxon>Asteraceae</taxon>
        <taxon>Asteroideae</taxon>
        <taxon>Anthemideae</taxon>
        <taxon>Artemisiinae</taxon>
        <taxon>Artemisia</taxon>
    </lineage>
</organism>
<feature type="domain" description="AUX/IAA" evidence="2">
    <location>
        <begin position="31"/>
        <end position="67"/>
    </location>
</feature>
<dbReference type="Pfam" id="PF02309">
    <property type="entry name" value="AUX_IAA"/>
    <property type="match status" value="1"/>
</dbReference>